<dbReference type="PANTHER" id="PTHR21064:SF6">
    <property type="entry name" value="AMINOGLYCOSIDE PHOSPHOTRANSFERASE DOMAIN-CONTAINING PROTEIN"/>
    <property type="match status" value="1"/>
</dbReference>
<dbReference type="InterPro" id="IPR011009">
    <property type="entry name" value="Kinase-like_dom_sf"/>
</dbReference>
<evidence type="ECO:0000259" key="2">
    <source>
        <dbReference type="Pfam" id="PF01636"/>
    </source>
</evidence>
<dbReference type="Proteomes" id="UP001597211">
    <property type="component" value="Unassembled WGS sequence"/>
</dbReference>
<name>A0ABW3S6A7_9BACL</name>
<accession>A0ABW3S6A7</accession>
<dbReference type="Pfam" id="PF01636">
    <property type="entry name" value="APH"/>
    <property type="match status" value="1"/>
</dbReference>
<dbReference type="SUPFAM" id="SSF56112">
    <property type="entry name" value="Protein kinase-like (PK-like)"/>
    <property type="match status" value="1"/>
</dbReference>
<comment type="similarity">
    <text evidence="1">Belongs to the pseudomonas-type ThrB family.</text>
</comment>
<sequence length="235" mass="27256">MIESANGERFVVMGYCEGQLVPPGQANIHQVYDLGRITGQMHKLLNDGTLGRKSSSLFCPPAREERMKHWMDLQDLPQGSGNLQWLALIETQRIATENVDLEWFEWMEPGWAHRDLWMDNLLFESNAVAAVLDFDRLNYDFPQLDIARAVMSCAFSESLDLSLASAFMEGYRQEQPTATEDRLLTRSLQMLWYMESVWWIHDHMELHSPPPVRFAEEMNWLAKHINDLPAMLENL</sequence>
<keyword evidence="4" id="KW-1185">Reference proteome</keyword>
<dbReference type="PANTHER" id="PTHR21064">
    <property type="entry name" value="AMINOGLYCOSIDE PHOSPHOTRANSFERASE DOMAIN-CONTAINING PROTEIN-RELATED"/>
    <property type="match status" value="1"/>
</dbReference>
<dbReference type="EMBL" id="JBHTKZ010000001">
    <property type="protein sequence ID" value="MFD1180032.1"/>
    <property type="molecule type" value="Genomic_DNA"/>
</dbReference>
<feature type="domain" description="Aminoglycoside phosphotransferase" evidence="2">
    <location>
        <begin position="3"/>
        <end position="172"/>
    </location>
</feature>
<evidence type="ECO:0000313" key="4">
    <source>
        <dbReference type="Proteomes" id="UP001597211"/>
    </source>
</evidence>
<reference evidence="4" key="1">
    <citation type="journal article" date="2019" name="Int. J. Syst. Evol. Microbiol.">
        <title>The Global Catalogue of Microorganisms (GCM) 10K type strain sequencing project: providing services to taxonomists for standard genome sequencing and annotation.</title>
        <authorList>
            <consortium name="The Broad Institute Genomics Platform"/>
            <consortium name="The Broad Institute Genome Sequencing Center for Infectious Disease"/>
            <person name="Wu L."/>
            <person name="Ma J."/>
        </authorList>
    </citation>
    <scope>NUCLEOTIDE SEQUENCE [LARGE SCALE GENOMIC DNA]</scope>
    <source>
        <strain evidence="4">CCUG 48216</strain>
    </source>
</reference>
<dbReference type="InterPro" id="IPR002575">
    <property type="entry name" value="Aminoglycoside_PTrfase"/>
</dbReference>
<comment type="caution">
    <text evidence="3">The sequence shown here is derived from an EMBL/GenBank/DDBJ whole genome shotgun (WGS) entry which is preliminary data.</text>
</comment>
<gene>
    <name evidence="3" type="ORF">ACFQ2Z_01550</name>
</gene>
<dbReference type="RefSeq" id="WP_240268415.1">
    <property type="nucleotide sequence ID" value="NZ_JAKSXN010000011.1"/>
</dbReference>
<dbReference type="Gene3D" id="3.90.1200.10">
    <property type="match status" value="1"/>
</dbReference>
<protein>
    <submittedName>
        <fullName evidence="3">Phosphotransferase</fullName>
    </submittedName>
</protein>
<evidence type="ECO:0000313" key="3">
    <source>
        <dbReference type="EMBL" id="MFD1180032.1"/>
    </source>
</evidence>
<organism evidence="3 4">
    <name type="scientific">Paenibacillus timonensis</name>
    <dbReference type="NCBI Taxonomy" id="225915"/>
    <lineage>
        <taxon>Bacteria</taxon>
        <taxon>Bacillati</taxon>
        <taxon>Bacillota</taxon>
        <taxon>Bacilli</taxon>
        <taxon>Bacillales</taxon>
        <taxon>Paenibacillaceae</taxon>
        <taxon>Paenibacillus</taxon>
    </lineage>
</organism>
<evidence type="ECO:0000256" key="1">
    <source>
        <dbReference type="ARBA" id="ARBA00038240"/>
    </source>
</evidence>
<proteinExistence type="inferred from homology"/>
<dbReference type="InterPro" id="IPR050249">
    <property type="entry name" value="Pseudomonas-type_ThrB"/>
</dbReference>